<protein>
    <recommendedName>
        <fullName evidence="9">Zn(2)-C6 fungal-type domain-containing protein</fullName>
    </recommendedName>
</protein>
<dbReference type="InterPro" id="IPR036864">
    <property type="entry name" value="Zn2-C6_fun-type_DNA-bd_sf"/>
</dbReference>
<dbReference type="Proteomes" id="UP000191500">
    <property type="component" value="Unassembled WGS sequence"/>
</dbReference>
<keyword evidence="4" id="KW-0238">DNA-binding</keyword>
<dbReference type="GO" id="GO:0005634">
    <property type="term" value="C:nucleus"/>
    <property type="evidence" value="ECO:0007669"/>
    <property type="project" value="TreeGrafter"/>
</dbReference>
<dbReference type="AlphaFoldDB" id="A0A1V6URT6"/>
<evidence type="ECO:0000256" key="1">
    <source>
        <dbReference type="ARBA" id="ARBA00022723"/>
    </source>
</evidence>
<evidence type="ECO:0000256" key="3">
    <source>
        <dbReference type="ARBA" id="ARBA00023015"/>
    </source>
</evidence>
<keyword evidence="2" id="KW-0862">Zinc</keyword>
<organism evidence="7 8">
    <name type="scientific">Penicillium coprophilum</name>
    <dbReference type="NCBI Taxonomy" id="36646"/>
    <lineage>
        <taxon>Eukaryota</taxon>
        <taxon>Fungi</taxon>
        <taxon>Dikarya</taxon>
        <taxon>Ascomycota</taxon>
        <taxon>Pezizomycotina</taxon>
        <taxon>Eurotiomycetes</taxon>
        <taxon>Eurotiomycetidae</taxon>
        <taxon>Eurotiales</taxon>
        <taxon>Aspergillaceae</taxon>
        <taxon>Penicillium</taxon>
    </lineage>
</organism>
<dbReference type="EMBL" id="MDDG01000005">
    <property type="protein sequence ID" value="OQE41125.1"/>
    <property type="molecule type" value="Genomic_DNA"/>
</dbReference>
<name>A0A1V6URT6_9EURO</name>
<evidence type="ECO:0000256" key="2">
    <source>
        <dbReference type="ARBA" id="ARBA00022833"/>
    </source>
</evidence>
<keyword evidence="1" id="KW-0479">Metal-binding</keyword>
<evidence type="ECO:0008006" key="9">
    <source>
        <dbReference type="Google" id="ProtNLM"/>
    </source>
</evidence>
<dbReference type="GO" id="GO:0000981">
    <property type="term" value="F:DNA-binding transcription factor activity, RNA polymerase II-specific"/>
    <property type="evidence" value="ECO:0007669"/>
    <property type="project" value="InterPro"/>
</dbReference>
<reference evidence="8" key="1">
    <citation type="journal article" date="2017" name="Nat. Microbiol.">
        <title>Global analysis of biosynthetic gene clusters reveals vast potential of secondary metabolite production in Penicillium species.</title>
        <authorList>
            <person name="Nielsen J.C."/>
            <person name="Grijseels S."/>
            <person name="Prigent S."/>
            <person name="Ji B."/>
            <person name="Dainat J."/>
            <person name="Nielsen K.F."/>
            <person name="Frisvad J.C."/>
            <person name="Workman M."/>
            <person name="Nielsen J."/>
        </authorList>
    </citation>
    <scope>NUCLEOTIDE SEQUENCE [LARGE SCALE GENOMIC DNA]</scope>
    <source>
        <strain evidence="8">IBT 31321</strain>
    </source>
</reference>
<dbReference type="PANTHER" id="PTHR47659:SF1">
    <property type="entry name" value="TRANSCRIPTION ACTIVATOR OF GLUCONEOGENESIS ERT1"/>
    <property type="match status" value="1"/>
</dbReference>
<dbReference type="GO" id="GO:0008270">
    <property type="term" value="F:zinc ion binding"/>
    <property type="evidence" value="ECO:0007669"/>
    <property type="project" value="InterPro"/>
</dbReference>
<evidence type="ECO:0000256" key="4">
    <source>
        <dbReference type="ARBA" id="ARBA00023125"/>
    </source>
</evidence>
<proteinExistence type="predicted"/>
<sequence>MASYTEFDIPRPRKKARRSCLYCQKAHKTCGNERPCGQCVNRKMPSQCVDGHRKPPKYLNENTKKTRKGGLYRGFTSLQHSKSQQKMILDTMSYDKEGIPQEHSDKGPIRDRRDPFEKFFDELIDSNFFYTERPSFKFGNQDSGNAVEENEDFTPFFSNAKYSTWSERSSSVSEDSEEGNTYQSMDEIGAGLGNLHRYAKDEQYSGFAISSGWSMKNKRKSAAIWQSYTYGQDEVVVRKRWTFGV</sequence>
<evidence type="ECO:0000256" key="5">
    <source>
        <dbReference type="ARBA" id="ARBA00023163"/>
    </source>
</evidence>
<keyword evidence="3" id="KW-0805">Transcription regulation</keyword>
<dbReference type="InterPro" id="IPR050335">
    <property type="entry name" value="ERT1_acuK_gluconeogen_tf"/>
</dbReference>
<keyword evidence="5" id="KW-0804">Transcription</keyword>
<evidence type="ECO:0000256" key="6">
    <source>
        <dbReference type="ARBA" id="ARBA00023242"/>
    </source>
</evidence>
<gene>
    <name evidence="7" type="ORF">PENCOP_c005G03636</name>
</gene>
<dbReference type="STRING" id="36646.A0A1V6URT6"/>
<evidence type="ECO:0000313" key="8">
    <source>
        <dbReference type="Proteomes" id="UP000191500"/>
    </source>
</evidence>
<dbReference type="GO" id="GO:0009267">
    <property type="term" value="P:cellular response to starvation"/>
    <property type="evidence" value="ECO:0007669"/>
    <property type="project" value="TreeGrafter"/>
</dbReference>
<dbReference type="PANTHER" id="PTHR47659">
    <property type="entry name" value="ZN(II)2CYS6 TRANSCRIPTION FACTOR (EUROFUNG)-RELATED"/>
    <property type="match status" value="1"/>
</dbReference>
<comment type="caution">
    <text evidence="7">The sequence shown here is derived from an EMBL/GenBank/DDBJ whole genome shotgun (WGS) entry which is preliminary data.</text>
</comment>
<keyword evidence="8" id="KW-1185">Reference proteome</keyword>
<evidence type="ECO:0000313" key="7">
    <source>
        <dbReference type="EMBL" id="OQE41125.1"/>
    </source>
</evidence>
<dbReference type="GO" id="GO:0000977">
    <property type="term" value="F:RNA polymerase II transcription regulatory region sequence-specific DNA binding"/>
    <property type="evidence" value="ECO:0007669"/>
    <property type="project" value="TreeGrafter"/>
</dbReference>
<dbReference type="SUPFAM" id="SSF57701">
    <property type="entry name" value="Zn2/Cys6 DNA-binding domain"/>
    <property type="match status" value="1"/>
</dbReference>
<accession>A0A1V6URT6</accession>
<keyword evidence="6" id="KW-0539">Nucleus</keyword>